<evidence type="ECO:0000256" key="1">
    <source>
        <dbReference type="PIRSR" id="PIRSR613078-1"/>
    </source>
</evidence>
<evidence type="ECO:0000313" key="4">
    <source>
        <dbReference type="Proteomes" id="UP000587527"/>
    </source>
</evidence>
<dbReference type="Gene3D" id="3.40.50.1240">
    <property type="entry name" value="Phosphoglycerate mutase-like"/>
    <property type="match status" value="1"/>
</dbReference>
<dbReference type="EC" id="5.4.2.12" evidence="3"/>
<dbReference type="InterPro" id="IPR029033">
    <property type="entry name" value="His_PPase_superfam"/>
</dbReference>
<keyword evidence="3" id="KW-0413">Isomerase</keyword>
<dbReference type="AlphaFoldDB" id="A0A841BRG7"/>
<keyword evidence="4" id="KW-1185">Reference proteome</keyword>
<dbReference type="PANTHER" id="PTHR48100:SF62">
    <property type="entry name" value="GLUCOSYL-3-PHOSPHOGLYCERATE PHOSPHATASE"/>
    <property type="match status" value="1"/>
</dbReference>
<accession>A0A841BRG7</accession>
<name>A0A841BRG7_9ACTN</name>
<dbReference type="InterPro" id="IPR050275">
    <property type="entry name" value="PGM_Phosphatase"/>
</dbReference>
<evidence type="ECO:0000313" key="3">
    <source>
        <dbReference type="EMBL" id="MBB5869789.1"/>
    </source>
</evidence>
<dbReference type="RefSeq" id="WP_184836666.1">
    <property type="nucleotide sequence ID" value="NZ_JACHMN010000002.1"/>
</dbReference>
<reference evidence="3 4" key="1">
    <citation type="submission" date="2020-08" db="EMBL/GenBank/DDBJ databases">
        <title>Sequencing the genomes of 1000 actinobacteria strains.</title>
        <authorList>
            <person name="Klenk H.-P."/>
        </authorList>
    </citation>
    <scope>NUCLEOTIDE SEQUENCE [LARGE SCALE GENOMIC DNA]</scope>
    <source>
        <strain evidence="3 4">DSM 45362</strain>
    </source>
</reference>
<gene>
    <name evidence="3" type="ORF">F4553_003168</name>
</gene>
<dbReference type="SUPFAM" id="SSF53254">
    <property type="entry name" value="Phosphoglycerate mutase-like"/>
    <property type="match status" value="1"/>
</dbReference>
<organism evidence="3 4">
    <name type="scientific">Allocatelliglobosispora scoriae</name>
    <dbReference type="NCBI Taxonomy" id="643052"/>
    <lineage>
        <taxon>Bacteria</taxon>
        <taxon>Bacillati</taxon>
        <taxon>Actinomycetota</taxon>
        <taxon>Actinomycetes</taxon>
        <taxon>Micromonosporales</taxon>
        <taxon>Micromonosporaceae</taxon>
        <taxon>Allocatelliglobosispora</taxon>
    </lineage>
</organism>
<dbReference type="GO" id="GO:0005737">
    <property type="term" value="C:cytoplasm"/>
    <property type="evidence" value="ECO:0007669"/>
    <property type="project" value="TreeGrafter"/>
</dbReference>
<feature type="binding site" evidence="2">
    <location>
        <begin position="17"/>
        <end position="24"/>
    </location>
    <ligand>
        <name>substrate</name>
    </ligand>
</feature>
<dbReference type="Pfam" id="PF00300">
    <property type="entry name" value="His_Phos_1"/>
    <property type="match status" value="1"/>
</dbReference>
<comment type="caution">
    <text evidence="3">The sequence shown here is derived from an EMBL/GenBank/DDBJ whole genome shotgun (WGS) entry which is preliminary data.</text>
</comment>
<protein>
    <submittedName>
        <fullName evidence="3">Putative phosphoglycerate mutase</fullName>
        <ecNumber evidence="3">5.4.2.12</ecNumber>
    </submittedName>
</protein>
<dbReference type="GO" id="GO:0016791">
    <property type="term" value="F:phosphatase activity"/>
    <property type="evidence" value="ECO:0007669"/>
    <property type="project" value="TreeGrafter"/>
</dbReference>
<feature type="active site" description="Proton donor/acceptor" evidence="1">
    <location>
        <position position="91"/>
    </location>
</feature>
<feature type="active site" description="Tele-phosphohistidine intermediate" evidence="1">
    <location>
        <position position="18"/>
    </location>
</feature>
<evidence type="ECO:0000256" key="2">
    <source>
        <dbReference type="PIRSR" id="PIRSR613078-2"/>
    </source>
</evidence>
<dbReference type="EMBL" id="JACHMN010000002">
    <property type="protein sequence ID" value="MBB5869789.1"/>
    <property type="molecule type" value="Genomic_DNA"/>
</dbReference>
<dbReference type="PANTHER" id="PTHR48100">
    <property type="entry name" value="BROAD-SPECIFICITY PHOSPHATASE YOR283W-RELATED"/>
    <property type="match status" value="1"/>
</dbReference>
<dbReference type="Proteomes" id="UP000587527">
    <property type="component" value="Unassembled WGS sequence"/>
</dbReference>
<dbReference type="SMART" id="SM00855">
    <property type="entry name" value="PGAM"/>
    <property type="match status" value="1"/>
</dbReference>
<dbReference type="InterPro" id="IPR013078">
    <property type="entry name" value="His_Pase_superF_clade-1"/>
</dbReference>
<proteinExistence type="predicted"/>
<feature type="binding site" evidence="2">
    <location>
        <position position="67"/>
    </location>
    <ligand>
        <name>substrate</name>
    </ligand>
</feature>
<dbReference type="CDD" id="cd07067">
    <property type="entry name" value="HP_PGM_like"/>
    <property type="match status" value="1"/>
</dbReference>
<dbReference type="GO" id="GO:0004619">
    <property type="term" value="F:phosphoglycerate mutase activity"/>
    <property type="evidence" value="ECO:0007669"/>
    <property type="project" value="UniProtKB-EC"/>
</dbReference>
<sequence length="208" mass="22612">MTSGAVDLAGTRLIIWRHGNTDWNAGNRFQGQLDIPLNELGRAQAQSAAAVLAELHPDAIVTSDLQRAAHTAAALAERTGLTAHRDARLRERHFGAWEGLTREEIQERSPAGFEAWRLGQPLVADGIERAEDLLKRAHEGLVAAAERAPGGTVVVATHGGTARWAIAAMLGWPEEVIAGIGVLGNCHWSELRFYPRTGWRLTAHNRFA</sequence>